<protein>
    <submittedName>
        <fullName evidence="1">Alpha/beta hydrolase</fullName>
    </submittedName>
</protein>
<gene>
    <name evidence="1" type="ORF">M9978_07825</name>
</gene>
<dbReference type="Proteomes" id="UP001139451">
    <property type="component" value="Unassembled WGS sequence"/>
</dbReference>
<dbReference type="AlphaFoldDB" id="A0A9X2HFU0"/>
<organism evidence="1 2">
    <name type="scientific">Sphingomonas tagetis</name>
    <dbReference type="NCBI Taxonomy" id="2949092"/>
    <lineage>
        <taxon>Bacteria</taxon>
        <taxon>Pseudomonadati</taxon>
        <taxon>Pseudomonadota</taxon>
        <taxon>Alphaproteobacteria</taxon>
        <taxon>Sphingomonadales</taxon>
        <taxon>Sphingomonadaceae</taxon>
        <taxon>Sphingomonas</taxon>
    </lineage>
</organism>
<dbReference type="InterPro" id="IPR029058">
    <property type="entry name" value="AB_hydrolase_fold"/>
</dbReference>
<dbReference type="Gene3D" id="3.40.50.1820">
    <property type="entry name" value="alpha/beta hydrolase"/>
    <property type="match status" value="2"/>
</dbReference>
<evidence type="ECO:0000313" key="1">
    <source>
        <dbReference type="EMBL" id="MCP3730336.1"/>
    </source>
</evidence>
<dbReference type="SUPFAM" id="SSF53474">
    <property type="entry name" value="alpha/beta-Hydrolases"/>
    <property type="match status" value="1"/>
</dbReference>
<sequence length="392" mass="42900">MQSTHELTFEWVHLSYKENAAFVETYGFSGNQSAVNLEGVLIRPSGKPSRTLLVFMHPASTLQLLPIPRAAARAGAHVLCAGSRYARNDTAAILEKVLLDLGAYIRHAKHVWGYERIVLVGWSGGGSLAMFYQAQAERPTITHTPAGDPVDIVGSGLIPADAVIFQAAHISRARLLLDIIDPSVRDELRPDDRDADLDIYGPANPHRPPYSGAYIGCYRAAQLARMRRITANVKSTLTTLRDQGTAEVERGFVTHRTLADPRFLDGALDPNDRQIGWCYLGNPETVNAGPVGLARFSTLRAWLSQWSIDDSNADGEACAARIGAPLLAIENSADDAVPTYHTQTVFKAAASRDKTYEIMPGATHYYAGQPELLDRVTALTLTWLQERDLIEA</sequence>
<dbReference type="RefSeq" id="WP_254292455.1">
    <property type="nucleotide sequence ID" value="NZ_JAMLDX010000004.1"/>
</dbReference>
<name>A0A9X2HFU0_9SPHN</name>
<keyword evidence="1" id="KW-0378">Hydrolase</keyword>
<reference evidence="1" key="1">
    <citation type="submission" date="2022-05" db="EMBL/GenBank/DDBJ databases">
        <title>Sphingomonas sp. strain MG17 Genome sequencing and assembly.</title>
        <authorList>
            <person name="Kim I."/>
        </authorList>
    </citation>
    <scope>NUCLEOTIDE SEQUENCE</scope>
    <source>
        <strain evidence="1">MG17</strain>
    </source>
</reference>
<keyword evidence="2" id="KW-1185">Reference proteome</keyword>
<accession>A0A9X2HFU0</accession>
<proteinExistence type="predicted"/>
<dbReference type="GO" id="GO:0016787">
    <property type="term" value="F:hydrolase activity"/>
    <property type="evidence" value="ECO:0007669"/>
    <property type="project" value="UniProtKB-KW"/>
</dbReference>
<comment type="caution">
    <text evidence="1">The sequence shown here is derived from an EMBL/GenBank/DDBJ whole genome shotgun (WGS) entry which is preliminary data.</text>
</comment>
<evidence type="ECO:0000313" key="2">
    <source>
        <dbReference type="Proteomes" id="UP001139451"/>
    </source>
</evidence>
<dbReference type="EMBL" id="JAMLDX010000004">
    <property type="protein sequence ID" value="MCP3730336.1"/>
    <property type="molecule type" value="Genomic_DNA"/>
</dbReference>